<evidence type="ECO:0000256" key="1">
    <source>
        <dbReference type="SAM" id="MobiDB-lite"/>
    </source>
</evidence>
<feature type="region of interest" description="Disordered" evidence="1">
    <location>
        <begin position="70"/>
        <end position="97"/>
    </location>
</feature>
<dbReference type="AlphaFoldDB" id="A0A0V0THN3"/>
<reference evidence="2 3" key="1">
    <citation type="submission" date="2015-01" db="EMBL/GenBank/DDBJ databases">
        <title>Evolution of Trichinella species and genotypes.</title>
        <authorList>
            <person name="Korhonen P.K."/>
            <person name="Edoardo P."/>
            <person name="Giuseppe L.R."/>
            <person name="Gasser R.B."/>
        </authorList>
    </citation>
    <scope>NUCLEOTIDE SEQUENCE [LARGE SCALE GENOMIC DNA]</scope>
    <source>
        <strain evidence="2">ISS417</strain>
    </source>
</reference>
<sequence>MQRTFRHSRRVGHRLVVLSRVIIQSELTLRPTTLPGGRCVVNDLQDEHQIIISNVYYTVLLTATTKNHSTIDQSAKPHTTNLPRASELPYSATDCQV</sequence>
<feature type="compositionally biased region" description="Polar residues" evidence="1">
    <location>
        <begin position="70"/>
        <end position="83"/>
    </location>
</feature>
<proteinExistence type="predicted"/>
<name>A0A0V0THN3_9BILA</name>
<organism evidence="2 3">
    <name type="scientific">Trichinella murrelli</name>
    <dbReference type="NCBI Taxonomy" id="144512"/>
    <lineage>
        <taxon>Eukaryota</taxon>
        <taxon>Metazoa</taxon>
        <taxon>Ecdysozoa</taxon>
        <taxon>Nematoda</taxon>
        <taxon>Enoplea</taxon>
        <taxon>Dorylaimia</taxon>
        <taxon>Trichinellida</taxon>
        <taxon>Trichinellidae</taxon>
        <taxon>Trichinella</taxon>
    </lineage>
</organism>
<evidence type="ECO:0000313" key="3">
    <source>
        <dbReference type="Proteomes" id="UP000055048"/>
    </source>
</evidence>
<protein>
    <submittedName>
        <fullName evidence="2">Uncharacterized protein</fullName>
    </submittedName>
</protein>
<gene>
    <name evidence="2" type="ORF">T05_15764</name>
</gene>
<evidence type="ECO:0000313" key="2">
    <source>
        <dbReference type="EMBL" id="KRX38538.1"/>
    </source>
</evidence>
<keyword evidence="3" id="KW-1185">Reference proteome</keyword>
<comment type="caution">
    <text evidence="2">The sequence shown here is derived from an EMBL/GenBank/DDBJ whole genome shotgun (WGS) entry which is preliminary data.</text>
</comment>
<accession>A0A0V0THN3</accession>
<dbReference type="Proteomes" id="UP000055048">
    <property type="component" value="Unassembled WGS sequence"/>
</dbReference>
<dbReference type="EMBL" id="JYDJ01000264">
    <property type="protein sequence ID" value="KRX38538.1"/>
    <property type="molecule type" value="Genomic_DNA"/>
</dbReference>